<proteinExistence type="predicted"/>
<feature type="transmembrane region" description="Helical" evidence="1">
    <location>
        <begin position="6"/>
        <end position="26"/>
    </location>
</feature>
<keyword evidence="1" id="KW-0812">Transmembrane</keyword>
<evidence type="ECO:0000256" key="1">
    <source>
        <dbReference type="SAM" id="Phobius"/>
    </source>
</evidence>
<organism evidence="2">
    <name type="scientific">Saccharum officinarum</name>
    <name type="common">Sugarcane</name>
    <dbReference type="NCBI Taxonomy" id="4547"/>
    <lineage>
        <taxon>Eukaryota</taxon>
        <taxon>Viridiplantae</taxon>
        <taxon>Streptophyta</taxon>
        <taxon>Embryophyta</taxon>
        <taxon>Tracheophyta</taxon>
        <taxon>Spermatophyta</taxon>
        <taxon>Magnoliopsida</taxon>
        <taxon>Liliopsida</taxon>
        <taxon>Poales</taxon>
        <taxon>Poaceae</taxon>
        <taxon>PACMAD clade</taxon>
        <taxon>Panicoideae</taxon>
        <taxon>Andropogonodae</taxon>
        <taxon>Andropogoneae</taxon>
        <taxon>Saccharinae</taxon>
        <taxon>Saccharum</taxon>
        <taxon>Saccharum officinarum species complex</taxon>
    </lineage>
</organism>
<protein>
    <submittedName>
        <fullName evidence="2">Uncharacterized protein</fullName>
    </submittedName>
</protein>
<geneLocation type="chloroplast" evidence="2"/>
<evidence type="ECO:0000313" key="2">
    <source>
        <dbReference type="EMBL" id="ASV52234.1"/>
    </source>
</evidence>
<keyword evidence="1" id="KW-0472">Membrane</keyword>
<keyword evidence="1" id="KW-1133">Transmembrane helix</keyword>
<dbReference type="EMBL" id="MF140336">
    <property type="protein sequence ID" value="ASV52234.1"/>
    <property type="molecule type" value="Genomic_DNA"/>
</dbReference>
<reference evidence="2" key="1">
    <citation type="journal article" date="2017" name="J. ISSAAS">
        <title>Genome report: A duplication lost in sugarcane hybrids revealed by chloroplast genome assembly of wild species Saccharum officinarum.</title>
        <authorList>
            <person name="Paes D."/>
            <person name="Matteoli F.P."/>
            <person name="Venancio T.M."/>
            <person name="Ferreira P.C.G."/>
            <person name="Grativol C."/>
        </authorList>
    </citation>
    <scope>NUCLEOTIDE SEQUENCE</scope>
    <source>
        <tissue evidence="2">Young leaves</tissue>
    </source>
</reference>
<accession>A0A286R4M1</accession>
<keyword evidence="2" id="KW-0934">Plastid</keyword>
<name>A0A286R4M1_SACOF</name>
<keyword evidence="2" id="KW-0150">Chloroplast</keyword>
<sequence>MNKGFQKSIFLFNIFLFFFRILFLFFHPCNRERMRKEGFSLKK</sequence>
<dbReference type="AlphaFoldDB" id="A0A286R4M1"/>
<gene>
    <name evidence="2" type="primary">orf43</name>
</gene>